<evidence type="ECO:0000313" key="1">
    <source>
        <dbReference type="EMBL" id="CAG6645500.1"/>
    </source>
</evidence>
<sequence length="103" mass="11428">MTEWSLHIVLNHIKEIKLVPVGKHIIVRLTKNIPHVPLPQVGNQHGKMMLVIGSPDSSLGSLGTVIKPLFQILHPTYPRSSSSSFHILSFLVFLLSSCVRNSI</sequence>
<organism evidence="1">
    <name type="scientific">Cacopsylla melanoneura</name>
    <dbReference type="NCBI Taxonomy" id="428564"/>
    <lineage>
        <taxon>Eukaryota</taxon>
        <taxon>Metazoa</taxon>
        <taxon>Ecdysozoa</taxon>
        <taxon>Arthropoda</taxon>
        <taxon>Hexapoda</taxon>
        <taxon>Insecta</taxon>
        <taxon>Pterygota</taxon>
        <taxon>Neoptera</taxon>
        <taxon>Paraneoptera</taxon>
        <taxon>Hemiptera</taxon>
        <taxon>Sternorrhyncha</taxon>
        <taxon>Psylloidea</taxon>
        <taxon>Psyllidae</taxon>
        <taxon>Psyllinae</taxon>
        <taxon>Cacopsylla</taxon>
    </lineage>
</organism>
<dbReference type="AlphaFoldDB" id="A0A8D8W5A5"/>
<name>A0A8D8W5A5_9HEMI</name>
<protein>
    <submittedName>
        <fullName evidence="1">Uncharacterized protein</fullName>
    </submittedName>
</protein>
<reference evidence="1" key="1">
    <citation type="submission" date="2021-05" db="EMBL/GenBank/DDBJ databases">
        <authorList>
            <person name="Alioto T."/>
            <person name="Alioto T."/>
            <person name="Gomez Garrido J."/>
        </authorList>
    </citation>
    <scope>NUCLEOTIDE SEQUENCE</scope>
</reference>
<proteinExistence type="predicted"/>
<dbReference type="EMBL" id="HBUF01478868">
    <property type="protein sequence ID" value="CAG6744927.1"/>
    <property type="molecule type" value="Transcribed_RNA"/>
</dbReference>
<dbReference type="EMBL" id="HBUF01137204">
    <property type="protein sequence ID" value="CAG6645501.1"/>
    <property type="molecule type" value="Transcribed_RNA"/>
</dbReference>
<accession>A0A8D8W5A5</accession>
<dbReference type="EMBL" id="HBUF01137203">
    <property type="protein sequence ID" value="CAG6645500.1"/>
    <property type="molecule type" value="Transcribed_RNA"/>
</dbReference>